<evidence type="ECO:0000256" key="1">
    <source>
        <dbReference type="ARBA" id="ARBA00004479"/>
    </source>
</evidence>
<keyword evidence="2" id="KW-0813">Transport</keyword>
<evidence type="ECO:0000256" key="11">
    <source>
        <dbReference type="ARBA" id="ARBA00023136"/>
    </source>
</evidence>
<feature type="compositionally biased region" description="Basic and acidic residues" evidence="13">
    <location>
        <begin position="432"/>
        <end position="448"/>
    </location>
</feature>
<keyword evidence="8" id="KW-1133">Transmembrane helix</keyword>
<dbReference type="Pfam" id="PF25578">
    <property type="entry name" value="EF-hand_STIM1"/>
    <property type="match status" value="1"/>
</dbReference>
<gene>
    <name evidence="15" type="ORF">Ocin01_13228</name>
</gene>
<protein>
    <submittedName>
        <fullName evidence="15">Stromal interaction molecule</fullName>
    </submittedName>
</protein>
<dbReference type="GO" id="GO:0051049">
    <property type="term" value="P:regulation of transport"/>
    <property type="evidence" value="ECO:0007669"/>
    <property type="project" value="UniProtKB-ARBA"/>
</dbReference>
<keyword evidence="5" id="KW-0479">Metal-binding</keyword>
<evidence type="ECO:0000256" key="12">
    <source>
        <dbReference type="SAM" id="Coils"/>
    </source>
</evidence>
<evidence type="ECO:0000256" key="4">
    <source>
        <dbReference type="ARBA" id="ARBA00022692"/>
    </source>
</evidence>
<evidence type="ECO:0000313" key="15">
    <source>
        <dbReference type="EMBL" id="ODM93454.1"/>
    </source>
</evidence>
<comment type="subcellular location">
    <subcellularLocation>
        <location evidence="1">Membrane</location>
        <topology evidence="1">Single-pass type I membrane protein</topology>
    </subcellularLocation>
</comment>
<dbReference type="STRING" id="48709.A0A1D2MKT1"/>
<evidence type="ECO:0000256" key="2">
    <source>
        <dbReference type="ARBA" id="ARBA00022448"/>
    </source>
</evidence>
<dbReference type="InterPro" id="IPR013761">
    <property type="entry name" value="SAM/pointed_sf"/>
</dbReference>
<feature type="domain" description="SAM" evidence="14">
    <location>
        <begin position="46"/>
        <end position="114"/>
    </location>
</feature>
<keyword evidence="10" id="KW-0406">Ion transport</keyword>
<dbReference type="FunFam" id="1.10.287.3550:FF:000002">
    <property type="entry name" value="Stromal interaction molecule homolog"/>
    <property type="match status" value="1"/>
</dbReference>
<evidence type="ECO:0000256" key="13">
    <source>
        <dbReference type="SAM" id="MobiDB-lite"/>
    </source>
</evidence>
<feature type="region of interest" description="Disordered" evidence="13">
    <location>
        <begin position="630"/>
        <end position="673"/>
    </location>
</feature>
<evidence type="ECO:0000256" key="3">
    <source>
        <dbReference type="ARBA" id="ARBA00022568"/>
    </source>
</evidence>
<dbReference type="InterPro" id="IPR037608">
    <property type="entry name" value="STIM1/2"/>
</dbReference>
<dbReference type="PROSITE" id="PS50105">
    <property type="entry name" value="SAM_DOMAIN"/>
    <property type="match status" value="1"/>
</dbReference>
<keyword evidence="3" id="KW-0109">Calcium transport</keyword>
<keyword evidence="11" id="KW-0472">Membrane</keyword>
<dbReference type="AlphaFoldDB" id="A0A1D2MKT1"/>
<dbReference type="EMBL" id="LJIJ01000983">
    <property type="protein sequence ID" value="ODM93454.1"/>
    <property type="molecule type" value="Genomic_DNA"/>
</dbReference>
<reference evidence="15 16" key="1">
    <citation type="journal article" date="2016" name="Genome Biol. Evol.">
        <title>Gene Family Evolution Reflects Adaptation to Soil Environmental Stressors in the Genome of the Collembolan Orchesella cincta.</title>
        <authorList>
            <person name="Faddeeva-Vakhrusheva A."/>
            <person name="Derks M.F."/>
            <person name="Anvar S.Y."/>
            <person name="Agamennone V."/>
            <person name="Suring W."/>
            <person name="Smit S."/>
            <person name="van Straalen N.M."/>
            <person name="Roelofs D."/>
        </authorList>
    </citation>
    <scope>NUCLEOTIDE SEQUENCE [LARGE SCALE GENOMIC DNA]</scope>
    <source>
        <tissue evidence="15">Mixed pool</tissue>
    </source>
</reference>
<keyword evidence="7" id="KW-0106">Calcium</keyword>
<evidence type="ECO:0000256" key="7">
    <source>
        <dbReference type="ARBA" id="ARBA00022837"/>
    </source>
</evidence>
<feature type="coiled-coil region" evidence="12">
    <location>
        <begin position="248"/>
        <end position="282"/>
    </location>
</feature>
<name>A0A1D2MKT1_ORCCI</name>
<dbReference type="Gene3D" id="1.10.150.50">
    <property type="entry name" value="Transcription Factor, Ets-1"/>
    <property type="match status" value="1"/>
</dbReference>
<evidence type="ECO:0000313" key="16">
    <source>
        <dbReference type="Proteomes" id="UP000094527"/>
    </source>
</evidence>
<dbReference type="PANTHER" id="PTHR15136:SF5">
    <property type="entry name" value="STROMAL INTERACTION MOLECULE HOMOLOG"/>
    <property type="match status" value="1"/>
</dbReference>
<dbReference type="PANTHER" id="PTHR15136">
    <property type="entry name" value="STROMAL INTERACTION MOLECULE HOMOLOG"/>
    <property type="match status" value="1"/>
</dbReference>
<dbReference type="SUPFAM" id="SSF47769">
    <property type="entry name" value="SAM/Pointed domain"/>
    <property type="match status" value="1"/>
</dbReference>
<dbReference type="Proteomes" id="UP000094527">
    <property type="component" value="Unassembled WGS sequence"/>
</dbReference>
<keyword evidence="4" id="KW-0812">Transmembrane</keyword>
<dbReference type="GO" id="GO:0005783">
    <property type="term" value="C:endoplasmic reticulum"/>
    <property type="evidence" value="ECO:0007669"/>
    <property type="project" value="TreeGrafter"/>
</dbReference>
<feature type="coiled-coil region" evidence="12">
    <location>
        <begin position="157"/>
        <end position="224"/>
    </location>
</feature>
<evidence type="ECO:0000256" key="9">
    <source>
        <dbReference type="ARBA" id="ARBA00023054"/>
    </source>
</evidence>
<evidence type="ECO:0000259" key="14">
    <source>
        <dbReference type="PROSITE" id="PS50105"/>
    </source>
</evidence>
<dbReference type="InterPro" id="IPR057835">
    <property type="entry name" value="EF-hand_STIM1/2"/>
</dbReference>
<keyword evidence="9 12" id="KW-0175">Coiled coil</keyword>
<organism evidence="15 16">
    <name type="scientific">Orchesella cincta</name>
    <name type="common">Springtail</name>
    <name type="synonym">Podura cincta</name>
    <dbReference type="NCBI Taxonomy" id="48709"/>
    <lineage>
        <taxon>Eukaryota</taxon>
        <taxon>Metazoa</taxon>
        <taxon>Ecdysozoa</taxon>
        <taxon>Arthropoda</taxon>
        <taxon>Hexapoda</taxon>
        <taxon>Collembola</taxon>
        <taxon>Entomobryomorpha</taxon>
        <taxon>Entomobryoidea</taxon>
        <taxon>Orchesellidae</taxon>
        <taxon>Orchesellinae</taxon>
        <taxon>Orchesella</taxon>
    </lineage>
</organism>
<dbReference type="GO" id="GO:0005509">
    <property type="term" value="F:calcium ion binding"/>
    <property type="evidence" value="ECO:0007669"/>
    <property type="project" value="TreeGrafter"/>
</dbReference>
<dbReference type="GO" id="GO:0006874">
    <property type="term" value="P:intracellular calcium ion homeostasis"/>
    <property type="evidence" value="ECO:0007669"/>
    <property type="project" value="TreeGrafter"/>
</dbReference>
<dbReference type="InterPro" id="IPR001660">
    <property type="entry name" value="SAM"/>
</dbReference>
<dbReference type="CDD" id="cd11722">
    <property type="entry name" value="SOAR"/>
    <property type="match status" value="1"/>
</dbReference>
<comment type="caution">
    <text evidence="15">The sequence shown here is derived from an EMBL/GenBank/DDBJ whole genome shotgun (WGS) entry which is preliminary data.</text>
</comment>
<feature type="compositionally biased region" description="Basic and acidic residues" evidence="13">
    <location>
        <begin position="483"/>
        <end position="499"/>
    </location>
</feature>
<dbReference type="Pfam" id="PF07647">
    <property type="entry name" value="SAM_2"/>
    <property type="match status" value="1"/>
</dbReference>
<feature type="compositionally biased region" description="Polar residues" evidence="13">
    <location>
        <begin position="509"/>
        <end position="527"/>
    </location>
</feature>
<evidence type="ECO:0000256" key="10">
    <source>
        <dbReference type="ARBA" id="ARBA00023065"/>
    </source>
</evidence>
<keyword evidence="6" id="KW-0732">Signal</keyword>
<dbReference type="OrthoDB" id="9986177at2759"/>
<dbReference type="GO" id="GO:0005246">
    <property type="term" value="F:calcium channel regulator activity"/>
    <property type="evidence" value="ECO:0007669"/>
    <property type="project" value="InterPro"/>
</dbReference>
<dbReference type="Pfam" id="PF16533">
    <property type="entry name" value="SOAR"/>
    <property type="match status" value="1"/>
</dbReference>
<dbReference type="Gene3D" id="1.10.238.180">
    <property type="match status" value="1"/>
</dbReference>
<evidence type="ECO:0000256" key="6">
    <source>
        <dbReference type="ARBA" id="ARBA00022729"/>
    </source>
</evidence>
<dbReference type="GO" id="GO:0002115">
    <property type="term" value="P:store-operated calcium entry"/>
    <property type="evidence" value="ECO:0007669"/>
    <property type="project" value="TreeGrafter"/>
</dbReference>
<dbReference type="InterPro" id="IPR032393">
    <property type="entry name" value="SOAR_STIM1/2"/>
</dbReference>
<evidence type="ECO:0000256" key="8">
    <source>
        <dbReference type="ARBA" id="ARBA00022989"/>
    </source>
</evidence>
<dbReference type="Gene3D" id="1.10.287.3550">
    <property type="match status" value="1"/>
</dbReference>
<keyword evidence="16" id="KW-1185">Reference proteome</keyword>
<evidence type="ECO:0000256" key="5">
    <source>
        <dbReference type="ARBA" id="ARBA00022723"/>
    </source>
</evidence>
<dbReference type="GO" id="GO:0005886">
    <property type="term" value="C:plasma membrane"/>
    <property type="evidence" value="ECO:0007669"/>
    <property type="project" value="TreeGrafter"/>
</dbReference>
<feature type="region of interest" description="Disordered" evidence="13">
    <location>
        <begin position="408"/>
        <end position="544"/>
    </location>
</feature>
<proteinExistence type="predicted"/>
<dbReference type="Gene3D" id="1.20.5.340">
    <property type="match status" value="1"/>
</dbReference>
<feature type="compositionally biased region" description="Low complexity" evidence="13">
    <location>
        <begin position="528"/>
        <end position="543"/>
    </location>
</feature>
<sequence length="673" mass="76144">MSFLREELKYDRDYEKRQENFHRNNDNQVSVKELWEIWVKSEVHNWTVDHTAEWISLFVGLPQYQEKFIQLAINGTFLPRLAVNHQNFLTTNLGIKDVITRQKLTLKAQDVVLFGPPKDNTNHTKDAVLTTLLVVAVTVCYLVYCRYKSSQRDLSRMSKDMEALIKAEETLKDLQKEMELAKVDQERDKQAVSHRVSADDEDELHKLRDEVIVLRNELQRAEVELQDKCWVPPPALTHWLQYTYELESKTHSKKRQAAEKQLKQAKEACDKLKKKRSSLMGAFVATHARSIDDVDKAILEARGALTEVTQELQERMHRWKQIEMLIKSPIVNNPGIQSLEILLQNRGRSHPYLGAGSIMSNSQDDIDDDASSIYCPSAVSGPITNVHTPIARSKSVQSMLSLRERGLIRESSSKDSSNGEDDIVGDASEMMSAKDRRVTFRAAADRRTGQMRSYQGRQGGPQYEPMEFEEARNRKPISASRLESSKSSEEEPEGTKLPEEEPDLIKVPNVNTNVQLSNTNTSTRWEASQSSTKTTSDLTTQTSEPNILLLNNKTPEKSLTVEASCTQPGKSSFFKSISKLMRLPSDGLTLKKTKKTSKDSCQNENKQILNGSGTVAATKNNLITEKNLLPPYTEDEDGAASKSFSLRMKSHKKSTSKFFSSLRRKSNSGLTAS</sequence>
<accession>A0A1D2MKT1</accession>